<protein>
    <submittedName>
        <fullName evidence="2">ATPase</fullName>
    </submittedName>
</protein>
<proteinExistence type="predicted"/>
<dbReference type="InterPro" id="IPR036890">
    <property type="entry name" value="HATPase_C_sf"/>
</dbReference>
<gene>
    <name evidence="2" type="ORF">OSSY52_18260</name>
</gene>
<dbReference type="PROSITE" id="PS50109">
    <property type="entry name" value="HIS_KIN"/>
    <property type="match status" value="1"/>
</dbReference>
<dbReference type="RefSeq" id="WP_190614389.1">
    <property type="nucleotide sequence ID" value="NZ_AP018712.1"/>
</dbReference>
<organism evidence="2 3">
    <name type="scientific">Tepiditoga spiralis</name>
    <dbReference type="NCBI Taxonomy" id="2108365"/>
    <lineage>
        <taxon>Bacteria</taxon>
        <taxon>Thermotogati</taxon>
        <taxon>Thermotogota</taxon>
        <taxon>Thermotogae</taxon>
        <taxon>Petrotogales</taxon>
        <taxon>Petrotogaceae</taxon>
        <taxon>Tepiditoga</taxon>
    </lineage>
</organism>
<dbReference type="KEGG" id="ocy:OSSY52_18260"/>
<dbReference type="EMBL" id="AP018712">
    <property type="protein sequence ID" value="BBE31685.1"/>
    <property type="molecule type" value="Genomic_DNA"/>
</dbReference>
<evidence type="ECO:0000313" key="3">
    <source>
        <dbReference type="Proteomes" id="UP000516361"/>
    </source>
</evidence>
<dbReference type="Proteomes" id="UP000516361">
    <property type="component" value="Chromosome"/>
</dbReference>
<name>A0A7G1G689_9BACT</name>
<dbReference type="InterPro" id="IPR005467">
    <property type="entry name" value="His_kinase_dom"/>
</dbReference>
<dbReference type="InterPro" id="IPR003594">
    <property type="entry name" value="HATPase_dom"/>
</dbReference>
<feature type="domain" description="Histidine kinase" evidence="1">
    <location>
        <begin position="1"/>
        <end position="109"/>
    </location>
</feature>
<evidence type="ECO:0000259" key="1">
    <source>
        <dbReference type="PROSITE" id="PS50109"/>
    </source>
</evidence>
<evidence type="ECO:0000313" key="2">
    <source>
        <dbReference type="EMBL" id="BBE31685.1"/>
    </source>
</evidence>
<sequence>MATLKTIADHISDICENAVASHSKKCELYIEEDKTNIKFIIKDYGKGMDEDDIKKALDPFFTTKKERKKKFGVGLPFLKFSTELTGGYLKLQSKKDEGTIVEALFNKTNIDCQPVGDISMCIFSVIYIDPNVDWYIKRTFNNESYDLNTEKLKELYEDIYFKPTFMNEIKQMLKTLETEIKEEN</sequence>
<keyword evidence="3" id="KW-1185">Reference proteome</keyword>
<dbReference type="Pfam" id="PF02518">
    <property type="entry name" value="HATPase_c"/>
    <property type="match status" value="1"/>
</dbReference>
<reference evidence="2 3" key="1">
    <citation type="submission" date="2018-06" db="EMBL/GenBank/DDBJ databases">
        <title>Genome sequencing of Oceanotoga sp. sy52.</title>
        <authorList>
            <person name="Mori K."/>
        </authorList>
    </citation>
    <scope>NUCLEOTIDE SEQUENCE [LARGE SCALE GENOMIC DNA]</scope>
    <source>
        <strain evidence="3">sy52</strain>
    </source>
</reference>
<accession>A0A7G1G689</accession>
<dbReference type="InParanoid" id="A0A7G1G689"/>
<dbReference type="AlphaFoldDB" id="A0A7G1G689"/>
<dbReference type="Gene3D" id="3.30.565.10">
    <property type="entry name" value="Histidine kinase-like ATPase, C-terminal domain"/>
    <property type="match status" value="1"/>
</dbReference>
<dbReference type="SUPFAM" id="SSF55874">
    <property type="entry name" value="ATPase domain of HSP90 chaperone/DNA topoisomerase II/histidine kinase"/>
    <property type="match status" value="1"/>
</dbReference>